<sequence length="649" mass="73591">MHDLLQEMGLEIVRRESPDEPGKRSRLCFLRDIDHVRRKITVTEAVEGILLWTADLADTGLHLNAKSFSMMKKLRLLMIQNYVHLSDDLEYLSSELRLLAWRKFPLQSLASLMNLQKLLAIQMRHSQIEYMWKGKKPLYSLKRIDLSHSLNLLKTPNFSGSPYLERLLLEGCVRLYEVESSVGFLERLVLMNLKNCKNLRLLPSSVSGLKSLKSLDLSDCAKLEKLPEDLGQLTSLEVLDVSRTALRELPSCIGLQKLKELRFAGCTGPPISKLLPSFDGLHSLTTLDLRFCNLLEGAIPNDLGCLSSLTKLYLDGNQFVSLPESLTQLYRLEVLFLVDCRNLQKLPKLPSGILVCAANCISLEIVPATYLSGASFYKCFKLEVSQYQNEEARKTSFLFLVPGNEIPEWFDHQIAAPSVSIHMRPGWWSNKFLGFALCCVFTLHECRQLPPVRPYYYHITCIMKVDGEELPSKPASSFYETLGRGGSDNLWFHYVNSHPSYSHRVETAQWQKIDFSFQVKGQGLVVKKCGVRLVFEQDVEEVNANISDEALEFPRCDNGKAAVVSHDSSKRALPNSHGGGSSQRRGFVKMERIKTFIDQYKSEVHVSHAISKRGLPHSDGGESSTGRGFVKYGSVCFDEERRLKRLKRH</sequence>
<dbReference type="GO" id="GO:0006952">
    <property type="term" value="P:defense response"/>
    <property type="evidence" value="ECO:0007669"/>
    <property type="project" value="InterPro"/>
</dbReference>
<dbReference type="InterPro" id="IPR044974">
    <property type="entry name" value="Disease_R_plants"/>
</dbReference>
<dbReference type="SMART" id="SM00369">
    <property type="entry name" value="LRR_TYP"/>
    <property type="match status" value="4"/>
</dbReference>
<evidence type="ECO:0000259" key="3">
    <source>
        <dbReference type="Pfam" id="PF20160"/>
    </source>
</evidence>
<name>A0AAW1YMP5_RUBAR</name>
<dbReference type="InterPro" id="IPR045344">
    <property type="entry name" value="C-JID"/>
</dbReference>
<comment type="caution">
    <text evidence="4">The sequence shown here is derived from an EMBL/GenBank/DDBJ whole genome shotgun (WGS) entry which is preliminary data.</text>
</comment>
<dbReference type="Proteomes" id="UP001457282">
    <property type="component" value="Unassembled WGS sequence"/>
</dbReference>
<evidence type="ECO:0000256" key="2">
    <source>
        <dbReference type="ARBA" id="ARBA00022737"/>
    </source>
</evidence>
<dbReference type="Pfam" id="PF00560">
    <property type="entry name" value="LRR_1"/>
    <property type="match status" value="3"/>
</dbReference>
<dbReference type="InterPro" id="IPR032675">
    <property type="entry name" value="LRR_dom_sf"/>
</dbReference>
<dbReference type="AlphaFoldDB" id="A0AAW1YMP5"/>
<protein>
    <recommendedName>
        <fullName evidence="3">C-JID domain-containing protein</fullName>
    </recommendedName>
</protein>
<accession>A0AAW1YMP5</accession>
<dbReference type="Pfam" id="PF20160">
    <property type="entry name" value="C-JID"/>
    <property type="match status" value="1"/>
</dbReference>
<keyword evidence="5" id="KW-1185">Reference proteome</keyword>
<reference evidence="4 5" key="1">
    <citation type="journal article" date="2023" name="G3 (Bethesda)">
        <title>A chromosome-length genome assembly and annotation of blackberry (Rubus argutus, cv. 'Hillquist').</title>
        <authorList>
            <person name="Bruna T."/>
            <person name="Aryal R."/>
            <person name="Dudchenko O."/>
            <person name="Sargent D.J."/>
            <person name="Mead D."/>
            <person name="Buti M."/>
            <person name="Cavallini A."/>
            <person name="Hytonen T."/>
            <person name="Andres J."/>
            <person name="Pham M."/>
            <person name="Weisz D."/>
            <person name="Mascagni F."/>
            <person name="Usai G."/>
            <person name="Natali L."/>
            <person name="Bassil N."/>
            <person name="Fernandez G.E."/>
            <person name="Lomsadze A."/>
            <person name="Armour M."/>
            <person name="Olukolu B."/>
            <person name="Poorten T."/>
            <person name="Britton C."/>
            <person name="Davik J."/>
            <person name="Ashrafi H."/>
            <person name="Aiden E.L."/>
            <person name="Borodovsky M."/>
            <person name="Worthington M."/>
        </authorList>
    </citation>
    <scope>NUCLEOTIDE SEQUENCE [LARGE SCALE GENOMIC DNA]</scope>
    <source>
        <strain evidence="4">PI 553951</strain>
    </source>
</reference>
<dbReference type="SUPFAM" id="SSF52058">
    <property type="entry name" value="L domain-like"/>
    <property type="match status" value="1"/>
</dbReference>
<organism evidence="4 5">
    <name type="scientific">Rubus argutus</name>
    <name type="common">Southern blackberry</name>
    <dbReference type="NCBI Taxonomy" id="59490"/>
    <lineage>
        <taxon>Eukaryota</taxon>
        <taxon>Viridiplantae</taxon>
        <taxon>Streptophyta</taxon>
        <taxon>Embryophyta</taxon>
        <taxon>Tracheophyta</taxon>
        <taxon>Spermatophyta</taxon>
        <taxon>Magnoliopsida</taxon>
        <taxon>eudicotyledons</taxon>
        <taxon>Gunneridae</taxon>
        <taxon>Pentapetalae</taxon>
        <taxon>rosids</taxon>
        <taxon>fabids</taxon>
        <taxon>Rosales</taxon>
        <taxon>Rosaceae</taxon>
        <taxon>Rosoideae</taxon>
        <taxon>Rosoideae incertae sedis</taxon>
        <taxon>Rubus</taxon>
    </lineage>
</organism>
<keyword evidence="1" id="KW-0433">Leucine-rich repeat</keyword>
<dbReference type="InterPro" id="IPR003591">
    <property type="entry name" value="Leu-rich_rpt_typical-subtyp"/>
</dbReference>
<feature type="domain" description="C-JID" evidence="3">
    <location>
        <begin position="401"/>
        <end position="540"/>
    </location>
</feature>
<gene>
    <name evidence="4" type="ORF">M0R45_005277</name>
</gene>
<dbReference type="PANTHER" id="PTHR11017:SF527">
    <property type="entry name" value="TMV RESISTANCE PROTEIN N-LIKE"/>
    <property type="match status" value="1"/>
</dbReference>
<keyword evidence="2" id="KW-0677">Repeat</keyword>
<evidence type="ECO:0000313" key="4">
    <source>
        <dbReference type="EMBL" id="KAK9949762.1"/>
    </source>
</evidence>
<dbReference type="PANTHER" id="PTHR11017">
    <property type="entry name" value="LEUCINE-RICH REPEAT-CONTAINING PROTEIN"/>
    <property type="match status" value="1"/>
</dbReference>
<proteinExistence type="predicted"/>
<evidence type="ECO:0000256" key="1">
    <source>
        <dbReference type="ARBA" id="ARBA00022614"/>
    </source>
</evidence>
<dbReference type="InterPro" id="IPR001611">
    <property type="entry name" value="Leu-rich_rpt"/>
</dbReference>
<dbReference type="EMBL" id="JBEDUW010000001">
    <property type="protein sequence ID" value="KAK9949762.1"/>
    <property type="molecule type" value="Genomic_DNA"/>
</dbReference>
<dbReference type="Gene3D" id="3.80.10.10">
    <property type="entry name" value="Ribonuclease Inhibitor"/>
    <property type="match status" value="1"/>
</dbReference>
<evidence type="ECO:0000313" key="5">
    <source>
        <dbReference type="Proteomes" id="UP001457282"/>
    </source>
</evidence>